<evidence type="ECO:0000313" key="3">
    <source>
        <dbReference type="Proteomes" id="UP000184612"/>
    </source>
</evidence>
<dbReference type="EMBL" id="FRFD01000008">
    <property type="protein sequence ID" value="SHO50550.1"/>
    <property type="molecule type" value="Genomic_DNA"/>
</dbReference>
<evidence type="ECO:0000313" key="2">
    <source>
        <dbReference type="EMBL" id="SHO50550.1"/>
    </source>
</evidence>
<protein>
    <submittedName>
        <fullName evidence="2">Uncharacterized protein</fullName>
    </submittedName>
</protein>
<proteinExistence type="predicted"/>
<feature type="transmembrane region" description="Helical" evidence="1">
    <location>
        <begin position="44"/>
        <end position="65"/>
    </location>
</feature>
<sequence>MRNVHKTSSPTKFQGCGSGANINNYLNLRKLSAGDFLSLKENNYLVRIISCHLHSLCVYMLYILAQFSFLSRLILSLIRSFVKVCKNVNTIFYLFTLCYNKQLKGCFKKAGRTSTCLQSKIYIRIK</sequence>
<keyword evidence="1" id="KW-1133">Transmembrane helix</keyword>
<reference evidence="2 3" key="1">
    <citation type="submission" date="2016-12" db="EMBL/GenBank/DDBJ databases">
        <authorList>
            <person name="Song W.-J."/>
            <person name="Kurnit D.M."/>
        </authorList>
    </citation>
    <scope>NUCLEOTIDE SEQUENCE [LARGE SCALE GENOMIC DNA]</scope>
    <source>
        <strain evidence="2 3">DSM 12503</strain>
    </source>
</reference>
<gene>
    <name evidence="2" type="ORF">SAMN02745217_02776</name>
</gene>
<dbReference type="Proteomes" id="UP000184612">
    <property type="component" value="Unassembled WGS sequence"/>
</dbReference>
<name>A0A1M7YD30_9FIRM</name>
<dbReference type="STRING" id="1121345.SAMN02745217_02776"/>
<keyword evidence="1" id="KW-0812">Transmembrane</keyword>
<organism evidence="2 3">
    <name type="scientific">Anaerocolumna xylanovorans DSM 12503</name>
    <dbReference type="NCBI Taxonomy" id="1121345"/>
    <lineage>
        <taxon>Bacteria</taxon>
        <taxon>Bacillati</taxon>
        <taxon>Bacillota</taxon>
        <taxon>Clostridia</taxon>
        <taxon>Lachnospirales</taxon>
        <taxon>Lachnospiraceae</taxon>
        <taxon>Anaerocolumna</taxon>
    </lineage>
</organism>
<evidence type="ECO:0000256" key="1">
    <source>
        <dbReference type="SAM" id="Phobius"/>
    </source>
</evidence>
<accession>A0A1M7YD30</accession>
<keyword evidence="3" id="KW-1185">Reference proteome</keyword>
<dbReference type="AlphaFoldDB" id="A0A1M7YD30"/>
<keyword evidence="1" id="KW-0472">Membrane</keyword>